<evidence type="ECO:0000313" key="2">
    <source>
        <dbReference type="Proteomes" id="UP001224122"/>
    </source>
</evidence>
<accession>A0ABT9XZQ4</accession>
<comment type="caution">
    <text evidence="1">The sequence shown here is derived from an EMBL/GenBank/DDBJ whole genome shotgun (WGS) entry which is preliminary data.</text>
</comment>
<proteinExistence type="predicted"/>
<keyword evidence="2" id="KW-1185">Reference proteome</keyword>
<gene>
    <name evidence="1" type="ORF">J2S10_004244</name>
</gene>
<name>A0ABT9XZQ4_9BACI</name>
<dbReference type="EMBL" id="JAUSTW010000008">
    <property type="protein sequence ID" value="MDQ0201038.1"/>
    <property type="molecule type" value="Genomic_DNA"/>
</dbReference>
<reference evidence="1 2" key="1">
    <citation type="submission" date="2023-07" db="EMBL/GenBank/DDBJ databases">
        <title>Genomic Encyclopedia of Type Strains, Phase IV (KMG-IV): sequencing the most valuable type-strain genomes for metagenomic binning, comparative biology and taxonomic classification.</title>
        <authorList>
            <person name="Goeker M."/>
        </authorList>
    </citation>
    <scope>NUCLEOTIDE SEQUENCE [LARGE SCALE GENOMIC DNA]</scope>
    <source>
        <strain evidence="1 2">DSM 27594</strain>
    </source>
</reference>
<evidence type="ECO:0000313" key="1">
    <source>
        <dbReference type="EMBL" id="MDQ0201038.1"/>
    </source>
</evidence>
<sequence length="114" mass="12654">MDHMKLVLPISFVFSTNLKILSLHCFAPFTNKGTPMKSIFIPLEKKPPSVIAGGTVGEVLFKALHSHNVKVKKIKKMKSIMKLIGKLARIFVGIARRNKSYCPNKVQVLIPLAA</sequence>
<organism evidence="1 2">
    <name type="scientific">Neobacillus ginsengisoli</name>
    <dbReference type="NCBI Taxonomy" id="904295"/>
    <lineage>
        <taxon>Bacteria</taxon>
        <taxon>Bacillati</taxon>
        <taxon>Bacillota</taxon>
        <taxon>Bacilli</taxon>
        <taxon>Bacillales</taxon>
        <taxon>Bacillaceae</taxon>
        <taxon>Neobacillus</taxon>
    </lineage>
</organism>
<dbReference type="Proteomes" id="UP001224122">
    <property type="component" value="Unassembled WGS sequence"/>
</dbReference>
<protein>
    <submittedName>
        <fullName evidence="1">Uncharacterized protein</fullName>
    </submittedName>
</protein>